<dbReference type="Gene3D" id="3.80.10.10">
    <property type="entry name" value="Ribonuclease Inhibitor"/>
    <property type="match status" value="3"/>
</dbReference>
<dbReference type="EMBL" id="MNCJ02000319">
    <property type="protein sequence ID" value="KAF5807966.1"/>
    <property type="molecule type" value="Genomic_DNA"/>
</dbReference>
<dbReference type="SMART" id="SM00382">
    <property type="entry name" value="AAA"/>
    <property type="match status" value="1"/>
</dbReference>
<dbReference type="Proteomes" id="UP000215914">
    <property type="component" value="Chromosome 4"/>
</dbReference>
<dbReference type="Gramene" id="mRNA:HanXRQr2_Chr04g0140041">
    <property type="protein sequence ID" value="mRNA:HanXRQr2_Chr04g0140041"/>
    <property type="gene ID" value="HanXRQr2_Chr04g0140041"/>
</dbReference>
<evidence type="ECO:0000256" key="1">
    <source>
        <dbReference type="ARBA" id="ARBA00022614"/>
    </source>
</evidence>
<accession>A0A251UUG6</accession>
<protein>
    <submittedName>
        <fullName evidence="7">Putative NB-ARC</fullName>
    </submittedName>
    <submittedName>
        <fullName evidence="6">TIR domain, AAA+ ATPase domain, P-loop containing nucleoside triphosphate hydrolase</fullName>
    </submittedName>
</protein>
<dbReference type="Gene3D" id="3.40.50.10140">
    <property type="entry name" value="Toll/interleukin-1 receptor homology (TIR) domain"/>
    <property type="match status" value="1"/>
</dbReference>
<dbReference type="PRINTS" id="PR00364">
    <property type="entry name" value="DISEASERSIST"/>
</dbReference>
<evidence type="ECO:0000256" key="4">
    <source>
        <dbReference type="ARBA" id="ARBA00023027"/>
    </source>
</evidence>
<dbReference type="InterPro" id="IPR002182">
    <property type="entry name" value="NB-ARC"/>
</dbReference>
<dbReference type="OMA" id="RCGSEAN"/>
<dbReference type="InterPro" id="IPR027417">
    <property type="entry name" value="P-loop_NTPase"/>
</dbReference>
<dbReference type="PROSITE" id="PS50104">
    <property type="entry name" value="TIR"/>
    <property type="match status" value="1"/>
</dbReference>
<keyword evidence="2" id="KW-0677">Repeat</keyword>
<dbReference type="FunFam" id="3.40.50.10140:FF:000007">
    <property type="entry name" value="Disease resistance protein (TIR-NBS-LRR class)"/>
    <property type="match status" value="1"/>
</dbReference>
<proteinExistence type="predicted"/>
<keyword evidence="4" id="KW-0520">NAD</keyword>
<dbReference type="OrthoDB" id="1049908at2759"/>
<dbReference type="GO" id="GO:0043531">
    <property type="term" value="F:ADP binding"/>
    <property type="evidence" value="ECO:0007669"/>
    <property type="project" value="InterPro"/>
</dbReference>
<dbReference type="SUPFAM" id="SSF52058">
    <property type="entry name" value="L domain-like"/>
    <property type="match status" value="1"/>
</dbReference>
<dbReference type="InterPro" id="IPR044974">
    <property type="entry name" value="Disease_R_plants"/>
</dbReference>
<dbReference type="Pfam" id="PF00931">
    <property type="entry name" value="NB-ARC"/>
    <property type="match status" value="1"/>
</dbReference>
<keyword evidence="6" id="KW-0378">Hydrolase</keyword>
<evidence type="ECO:0000256" key="3">
    <source>
        <dbReference type="ARBA" id="ARBA00022821"/>
    </source>
</evidence>
<dbReference type="InterPro" id="IPR003593">
    <property type="entry name" value="AAA+_ATPase"/>
</dbReference>
<dbReference type="GO" id="GO:0007165">
    <property type="term" value="P:signal transduction"/>
    <property type="evidence" value="ECO:0007669"/>
    <property type="project" value="InterPro"/>
</dbReference>
<dbReference type="InterPro" id="IPR058192">
    <property type="entry name" value="WHD_ROQ1-like"/>
</dbReference>
<keyword evidence="3" id="KW-0611">Plant defense</keyword>
<evidence type="ECO:0000259" key="5">
    <source>
        <dbReference type="PROSITE" id="PS50104"/>
    </source>
</evidence>
<evidence type="ECO:0000256" key="2">
    <source>
        <dbReference type="ARBA" id="ARBA00022737"/>
    </source>
</evidence>
<dbReference type="PANTHER" id="PTHR11017:SF340">
    <property type="entry name" value="NB-ARC-RELATED"/>
    <property type="match status" value="1"/>
</dbReference>
<dbReference type="FunCoup" id="A0A251UUG6">
    <property type="interactions" value="245"/>
</dbReference>
<keyword evidence="1" id="KW-0433">Leucine-rich repeat</keyword>
<name>A0A251UUG6_HELAN</name>
<dbReference type="InterPro" id="IPR035897">
    <property type="entry name" value="Toll_tir_struct_dom_sf"/>
</dbReference>
<dbReference type="SUPFAM" id="SSF52540">
    <property type="entry name" value="P-loop containing nucleoside triphosphate hydrolases"/>
    <property type="match status" value="1"/>
</dbReference>
<reference evidence="6" key="3">
    <citation type="submission" date="2020-06" db="EMBL/GenBank/DDBJ databases">
        <title>Helianthus annuus Genome sequencing and assembly Release 2.</title>
        <authorList>
            <person name="Gouzy J."/>
            <person name="Langlade N."/>
            <person name="Munos S."/>
        </authorList>
    </citation>
    <scope>NUCLEOTIDE SEQUENCE</scope>
    <source>
        <tissue evidence="6">Leaves</tissue>
    </source>
</reference>
<dbReference type="InterPro" id="IPR001611">
    <property type="entry name" value="Leu-rich_rpt"/>
</dbReference>
<dbReference type="InterPro" id="IPR000157">
    <property type="entry name" value="TIR_dom"/>
</dbReference>
<dbReference type="AlphaFoldDB" id="A0A251UUG6"/>
<dbReference type="Pfam" id="PF23282">
    <property type="entry name" value="WHD_ROQ1"/>
    <property type="match status" value="1"/>
</dbReference>
<dbReference type="InParanoid" id="A0A251UUG6"/>
<sequence length="982" mass="112567">MASSSSSRSYKHDVFLSFRGEDTRKTFVDHLYSALVDRQIRTFKDDETFLRGEFISPSLFKAIEESRIAVVIFSKNYANSSWCLEELMHIMKCKDEKELTVIPIFYGVDPSDVRKQRGDFGKAFAQQEEENNNKVQLWRNKLVDASKISGWEPKNIANGHESKAIKEIADRILDRLFSSHSYNDEHLVGLTTRLQELKSRLEIGPSGVLMVGIWGVGGSGKTTLASSLYKEISCHFQSKCIVDNIRVESSKHGLEALQQKILLRVLNTKREVQSVEEGKGMIKNRLCHTNVLLLLDDVSDLEPLEALAGSHNWFGSGSRVIITTRDEHLLKTHKVDWVYPITLLSPDEAMRLFKRHAYNEKNHPVEEFETLSLSVVSYANGLPLALKVLGTFLYDKDKLEWISALDKLKDFPDSKVMDILKISYDGLEPYQKELFLDIACFFRGRFIGVAMEILEACNFYPKIGIKVLRQKALITIVNGMFDMHDLVQEMGQYIVRGKHPKNPEKHSRVWKNEEIRNICFGHAASMKENDNIEALRYKGDSYNHSSRICKIVSNMKKLRYVDWDGYPASPFPKSFQPTNLVVLKLSFSMQKDLWNGDKHLPHLKVLHLEYMWELLNTPDFAGLPCLQNLTLSSCSKLKEIHPSLGNHTSLKYVSVSCCYKLKMFPTIVHMENLKTLEIKSCPKICEFPEIKANMKSLVKLCLEYIGIEVLPSTIGDHCANLISLYLSYLDHLKSIEFNFDALKHLKELELEGLIQLEKTRHQSFHQLLRSLRKLDLGSCRLKDSDFPITIVDLPNLQVLNLSNNDFSRLDFNISQLTQLKFLNLSRCEKLLELPELPSSLTTLKASHCKLLTTFGDCHKNCKWLCQVSLFGAGIINDGKRLLQSMLEGKPIENDSMVLQLQGLEVAKGFTPRPLRGKRFRLQLPENWCNDFCGFLMCAITNYLDPMVCMRRTMGDMDSQDNVVWRMIVLLNVRWCGMFHLAH</sequence>
<dbReference type="Gene3D" id="1.10.8.430">
    <property type="entry name" value="Helical domain of apoptotic protease-activating factors"/>
    <property type="match status" value="1"/>
</dbReference>
<dbReference type="InterPro" id="IPR032675">
    <property type="entry name" value="LRR_dom_sf"/>
</dbReference>
<dbReference type="PROSITE" id="PS51450">
    <property type="entry name" value="LRR"/>
    <property type="match status" value="1"/>
</dbReference>
<dbReference type="SMART" id="SM00255">
    <property type="entry name" value="TIR"/>
    <property type="match status" value="1"/>
</dbReference>
<keyword evidence="8" id="KW-1185">Reference proteome</keyword>
<reference evidence="6 8" key="1">
    <citation type="journal article" date="2017" name="Nature">
        <title>The sunflower genome provides insights into oil metabolism, flowering and Asterid evolution.</title>
        <authorList>
            <person name="Badouin H."/>
            <person name="Gouzy J."/>
            <person name="Grassa C.J."/>
            <person name="Murat F."/>
            <person name="Staton S.E."/>
            <person name="Cottret L."/>
            <person name="Lelandais-Briere C."/>
            <person name="Owens G.L."/>
            <person name="Carrere S."/>
            <person name="Mayjonade B."/>
            <person name="Legrand L."/>
            <person name="Gill N."/>
            <person name="Kane N.C."/>
            <person name="Bowers J.E."/>
            <person name="Hubner S."/>
            <person name="Bellec A."/>
            <person name="Berard A."/>
            <person name="Berges H."/>
            <person name="Blanchet N."/>
            <person name="Boniface M.C."/>
            <person name="Brunel D."/>
            <person name="Catrice O."/>
            <person name="Chaidir N."/>
            <person name="Claudel C."/>
            <person name="Donnadieu C."/>
            <person name="Faraut T."/>
            <person name="Fievet G."/>
            <person name="Helmstetter N."/>
            <person name="King M."/>
            <person name="Knapp S.J."/>
            <person name="Lai Z."/>
            <person name="Le Paslier M.C."/>
            <person name="Lippi Y."/>
            <person name="Lorenzon L."/>
            <person name="Mandel J.R."/>
            <person name="Marage G."/>
            <person name="Marchand G."/>
            <person name="Marquand E."/>
            <person name="Bret-Mestries E."/>
            <person name="Morien E."/>
            <person name="Nambeesan S."/>
            <person name="Nguyen T."/>
            <person name="Pegot-Espagnet P."/>
            <person name="Pouilly N."/>
            <person name="Raftis F."/>
            <person name="Sallet E."/>
            <person name="Schiex T."/>
            <person name="Thomas J."/>
            <person name="Vandecasteele C."/>
            <person name="Vares D."/>
            <person name="Vear F."/>
            <person name="Vautrin S."/>
            <person name="Crespi M."/>
            <person name="Mangin B."/>
            <person name="Burke J.M."/>
            <person name="Salse J."/>
            <person name="Munos S."/>
            <person name="Vincourt P."/>
            <person name="Rieseberg L.H."/>
            <person name="Langlade N.B."/>
        </authorList>
    </citation>
    <scope>NUCLEOTIDE SEQUENCE [LARGE SCALE GENOMIC DNA]</scope>
    <source>
        <strain evidence="8">cv. SF193</strain>
        <tissue evidence="6">Leaves</tissue>
    </source>
</reference>
<dbReference type="GO" id="GO:0006952">
    <property type="term" value="P:defense response"/>
    <property type="evidence" value="ECO:0007669"/>
    <property type="project" value="InterPro"/>
</dbReference>
<organism evidence="7 8">
    <name type="scientific">Helianthus annuus</name>
    <name type="common">Common sunflower</name>
    <dbReference type="NCBI Taxonomy" id="4232"/>
    <lineage>
        <taxon>Eukaryota</taxon>
        <taxon>Viridiplantae</taxon>
        <taxon>Streptophyta</taxon>
        <taxon>Embryophyta</taxon>
        <taxon>Tracheophyta</taxon>
        <taxon>Spermatophyta</taxon>
        <taxon>Magnoliopsida</taxon>
        <taxon>eudicotyledons</taxon>
        <taxon>Gunneridae</taxon>
        <taxon>Pentapetalae</taxon>
        <taxon>asterids</taxon>
        <taxon>campanulids</taxon>
        <taxon>Asterales</taxon>
        <taxon>Asteraceae</taxon>
        <taxon>Asteroideae</taxon>
        <taxon>Heliantheae alliance</taxon>
        <taxon>Heliantheae</taxon>
        <taxon>Helianthus</taxon>
    </lineage>
</organism>
<dbReference type="EMBL" id="CM007893">
    <property type="protein sequence ID" value="OTG27010.1"/>
    <property type="molecule type" value="Genomic_DNA"/>
</dbReference>
<dbReference type="GO" id="GO:0016787">
    <property type="term" value="F:hydrolase activity"/>
    <property type="evidence" value="ECO:0007669"/>
    <property type="project" value="UniProtKB-KW"/>
</dbReference>
<dbReference type="PANTHER" id="PTHR11017">
    <property type="entry name" value="LEUCINE-RICH REPEAT-CONTAINING PROTEIN"/>
    <property type="match status" value="1"/>
</dbReference>
<reference evidence="7" key="2">
    <citation type="submission" date="2017-02" db="EMBL/GenBank/DDBJ databases">
        <title>Sunflower complete genome.</title>
        <authorList>
            <person name="Langlade N."/>
            <person name="Munos S."/>
        </authorList>
    </citation>
    <scope>NUCLEOTIDE SEQUENCE [LARGE SCALE GENOMIC DNA]</scope>
    <source>
        <tissue evidence="7">Leaves</tissue>
    </source>
</reference>
<dbReference type="Pfam" id="PF01582">
    <property type="entry name" value="TIR"/>
    <property type="match status" value="1"/>
</dbReference>
<evidence type="ECO:0000313" key="7">
    <source>
        <dbReference type="EMBL" id="OTG27010.1"/>
    </source>
</evidence>
<dbReference type="Pfam" id="PF23286">
    <property type="entry name" value="LRR_13"/>
    <property type="match status" value="1"/>
</dbReference>
<evidence type="ECO:0000313" key="8">
    <source>
        <dbReference type="Proteomes" id="UP000215914"/>
    </source>
</evidence>
<dbReference type="Gene3D" id="3.40.50.300">
    <property type="entry name" value="P-loop containing nucleotide triphosphate hydrolases"/>
    <property type="match status" value="1"/>
</dbReference>
<dbReference type="InterPro" id="IPR058546">
    <property type="entry name" value="RPS4B/Roq1-like_LRR"/>
</dbReference>
<gene>
    <name evidence="7" type="ORF">HannXRQ_Chr04g0095331</name>
    <name evidence="6" type="ORF">HanXRQr2_Chr04g0140041</name>
</gene>
<feature type="domain" description="TIR" evidence="5">
    <location>
        <begin position="10"/>
        <end position="176"/>
    </location>
</feature>
<dbReference type="SUPFAM" id="SSF52200">
    <property type="entry name" value="Toll/Interleukin receptor TIR domain"/>
    <property type="match status" value="1"/>
</dbReference>
<evidence type="ECO:0000313" key="6">
    <source>
        <dbReference type="EMBL" id="KAF5807966.1"/>
    </source>
</evidence>
<dbReference type="InterPro" id="IPR042197">
    <property type="entry name" value="Apaf_helical"/>
</dbReference>